<name>A0A6J5P1F5_9CAUD</name>
<sequence length="139" mass="14363">MPTSTYLSNPGVMVNSVSLTDQCTAATVTNTAEALEATAFGGTSRVFVAGLFNQEITLDLYMSYAASETFATLSSLVGTTTTVKVSNTVAGLTTASPTEPRFELVGAYLEALPVINATMGELSTISITFKGGVLTTITS</sequence>
<accession>A0A6J5P1F5</accession>
<reference evidence="1" key="1">
    <citation type="submission" date="2020-04" db="EMBL/GenBank/DDBJ databases">
        <authorList>
            <person name="Chiriac C."/>
            <person name="Salcher M."/>
            <person name="Ghai R."/>
            <person name="Kavagutti S V."/>
        </authorList>
    </citation>
    <scope>NUCLEOTIDE SEQUENCE</scope>
</reference>
<dbReference type="EMBL" id="LR796755">
    <property type="protein sequence ID" value="CAB4163168.1"/>
    <property type="molecule type" value="Genomic_DNA"/>
</dbReference>
<protein>
    <submittedName>
        <fullName evidence="1">Uncharacterized protein</fullName>
    </submittedName>
</protein>
<gene>
    <name evidence="1" type="ORF">UFOVP800_7</name>
</gene>
<organism evidence="1">
    <name type="scientific">uncultured Caudovirales phage</name>
    <dbReference type="NCBI Taxonomy" id="2100421"/>
    <lineage>
        <taxon>Viruses</taxon>
        <taxon>Duplodnaviria</taxon>
        <taxon>Heunggongvirae</taxon>
        <taxon>Uroviricota</taxon>
        <taxon>Caudoviricetes</taxon>
        <taxon>Peduoviridae</taxon>
        <taxon>Maltschvirus</taxon>
        <taxon>Maltschvirus maltsch</taxon>
    </lineage>
</organism>
<evidence type="ECO:0000313" key="1">
    <source>
        <dbReference type="EMBL" id="CAB4163168.1"/>
    </source>
</evidence>
<proteinExistence type="predicted"/>